<keyword evidence="1" id="KW-0597">Phosphoprotein</keyword>
<feature type="modified residue" description="Phosphohistidine" evidence="1">
    <location>
        <position position="56"/>
    </location>
</feature>
<organism evidence="3 4">
    <name type="scientific">Persicobacter psychrovividus</name>
    <dbReference type="NCBI Taxonomy" id="387638"/>
    <lineage>
        <taxon>Bacteria</taxon>
        <taxon>Pseudomonadati</taxon>
        <taxon>Bacteroidota</taxon>
        <taxon>Cytophagia</taxon>
        <taxon>Cytophagales</taxon>
        <taxon>Persicobacteraceae</taxon>
        <taxon>Persicobacter</taxon>
    </lineage>
</organism>
<dbReference type="RefSeq" id="WP_332919110.1">
    <property type="nucleotide sequence ID" value="NZ_AP025292.1"/>
</dbReference>
<dbReference type="Pfam" id="PF01627">
    <property type="entry name" value="Hpt"/>
    <property type="match status" value="1"/>
</dbReference>
<evidence type="ECO:0000259" key="2">
    <source>
        <dbReference type="PROSITE" id="PS50894"/>
    </source>
</evidence>
<dbReference type="Gene3D" id="1.20.120.160">
    <property type="entry name" value="HPT domain"/>
    <property type="match status" value="1"/>
</dbReference>
<dbReference type="EMBL" id="AP025292">
    <property type="protein sequence ID" value="BDC99365.1"/>
    <property type="molecule type" value="Genomic_DNA"/>
</dbReference>
<dbReference type="InterPro" id="IPR036641">
    <property type="entry name" value="HPT_dom_sf"/>
</dbReference>
<dbReference type="InterPro" id="IPR008207">
    <property type="entry name" value="Sig_transdc_His_kin_Hpt_dom"/>
</dbReference>
<gene>
    <name evidence="3" type="ORF">PEPS_16460</name>
</gene>
<feature type="domain" description="HPt" evidence="2">
    <location>
        <begin position="17"/>
        <end position="115"/>
    </location>
</feature>
<reference evidence="3 4" key="1">
    <citation type="submission" date="2021-12" db="EMBL/GenBank/DDBJ databases">
        <title>Genome sequencing of bacteria with rrn-lacking chromosome and rrn-plasmid.</title>
        <authorList>
            <person name="Anda M."/>
            <person name="Iwasaki W."/>
        </authorList>
    </citation>
    <scope>NUCLEOTIDE SEQUENCE [LARGE SCALE GENOMIC DNA]</scope>
    <source>
        <strain evidence="3 4">NBRC 101262</strain>
    </source>
</reference>
<evidence type="ECO:0000256" key="1">
    <source>
        <dbReference type="PROSITE-ProRule" id="PRU00110"/>
    </source>
</evidence>
<proteinExistence type="predicted"/>
<accession>A0ABM7VEK9</accession>
<dbReference type="PROSITE" id="PS50894">
    <property type="entry name" value="HPT"/>
    <property type="match status" value="1"/>
</dbReference>
<keyword evidence="4" id="KW-1185">Reference proteome</keyword>
<protein>
    <recommendedName>
        <fullName evidence="2">HPt domain-containing protein</fullName>
    </recommendedName>
</protein>
<evidence type="ECO:0000313" key="4">
    <source>
        <dbReference type="Proteomes" id="UP001354989"/>
    </source>
</evidence>
<dbReference type="Proteomes" id="UP001354989">
    <property type="component" value="Chromosome"/>
</dbReference>
<dbReference type="SUPFAM" id="SSF47226">
    <property type="entry name" value="Histidine-containing phosphotransfer domain, HPT domain"/>
    <property type="match status" value="1"/>
</dbReference>
<name>A0ABM7VEK9_9BACT</name>
<sequence>MSTMIDLTYLKSICDGDTDFMNDMIETFLQGTPDMIKQMKEACQSQDWARLGALAHKVKPSISFMGISSLEALILEIEHSGKDAKNLDKMAGMVEEFEQGCEAAYVELREVMETNNA</sequence>
<evidence type="ECO:0000313" key="3">
    <source>
        <dbReference type="EMBL" id="BDC99365.1"/>
    </source>
</evidence>